<gene>
    <name evidence="2" type="ORF">FHU33_3717</name>
</gene>
<dbReference type="AlphaFoldDB" id="A0A543PJG1"/>
<dbReference type="GO" id="GO:0008757">
    <property type="term" value="F:S-adenosylmethionine-dependent methyltransferase activity"/>
    <property type="evidence" value="ECO:0007669"/>
    <property type="project" value="InterPro"/>
</dbReference>
<dbReference type="Gene3D" id="3.40.50.150">
    <property type="entry name" value="Vaccinia Virus protein VP39"/>
    <property type="match status" value="1"/>
</dbReference>
<dbReference type="InterPro" id="IPR029063">
    <property type="entry name" value="SAM-dependent_MTases_sf"/>
</dbReference>
<keyword evidence="2" id="KW-0489">Methyltransferase</keyword>
<sequence>MGLYGNHLRPRLHAYALDDRITGEVRARVCAGLTGDVLEIGYGAGLNQPHLPAAVTGVWAVEPSTTALRLSQERRDASAVPVVVAGDDAQFLDLPDDRFDAALCTWVLCGIPDAGAALAEVARVLKPGGSLHFVEHGLAPDAGVVRWQRRVNGVSRVVSGCLLDNDVDALLAASPLTVTARTTWYEKAAPKAAGHMYAGRATA</sequence>
<comment type="caution">
    <text evidence="2">The sequence shown here is derived from an EMBL/GenBank/DDBJ whole genome shotgun (WGS) entry which is preliminary data.</text>
</comment>
<dbReference type="OrthoDB" id="65624at2"/>
<evidence type="ECO:0000313" key="3">
    <source>
        <dbReference type="Proteomes" id="UP000319865"/>
    </source>
</evidence>
<evidence type="ECO:0000259" key="1">
    <source>
        <dbReference type="Pfam" id="PF08241"/>
    </source>
</evidence>
<keyword evidence="2" id="KW-0808">Transferase</keyword>
<dbReference type="CDD" id="cd02440">
    <property type="entry name" value="AdoMet_MTases"/>
    <property type="match status" value="1"/>
</dbReference>
<dbReference type="InterPro" id="IPR052356">
    <property type="entry name" value="Thiol_S-MT"/>
</dbReference>
<evidence type="ECO:0000313" key="2">
    <source>
        <dbReference type="EMBL" id="TQN44222.1"/>
    </source>
</evidence>
<dbReference type="GO" id="GO:0032259">
    <property type="term" value="P:methylation"/>
    <property type="evidence" value="ECO:0007669"/>
    <property type="project" value="UniProtKB-KW"/>
</dbReference>
<accession>A0A543PJG1</accession>
<dbReference type="InterPro" id="IPR013216">
    <property type="entry name" value="Methyltransf_11"/>
</dbReference>
<dbReference type="Proteomes" id="UP000319865">
    <property type="component" value="Unassembled WGS sequence"/>
</dbReference>
<feature type="domain" description="Methyltransferase type 11" evidence="1">
    <location>
        <begin position="38"/>
        <end position="132"/>
    </location>
</feature>
<name>A0A543PJG1_9ACTN</name>
<dbReference type="RefSeq" id="WP_142026662.1">
    <property type="nucleotide sequence ID" value="NZ_VFQE01000001.1"/>
</dbReference>
<dbReference type="PANTHER" id="PTHR45036:SF1">
    <property type="entry name" value="METHYLTRANSFERASE LIKE 7A"/>
    <property type="match status" value="1"/>
</dbReference>
<organism evidence="2 3">
    <name type="scientific">Blastococcus colisei</name>
    <dbReference type="NCBI Taxonomy" id="1564162"/>
    <lineage>
        <taxon>Bacteria</taxon>
        <taxon>Bacillati</taxon>
        <taxon>Actinomycetota</taxon>
        <taxon>Actinomycetes</taxon>
        <taxon>Geodermatophilales</taxon>
        <taxon>Geodermatophilaceae</taxon>
        <taxon>Blastococcus</taxon>
    </lineage>
</organism>
<dbReference type="EMBL" id="VFQE01000001">
    <property type="protein sequence ID" value="TQN44222.1"/>
    <property type="molecule type" value="Genomic_DNA"/>
</dbReference>
<dbReference type="Pfam" id="PF08241">
    <property type="entry name" value="Methyltransf_11"/>
    <property type="match status" value="1"/>
</dbReference>
<protein>
    <submittedName>
        <fullName evidence="2">Methyltransferase family protein</fullName>
    </submittedName>
</protein>
<dbReference type="SUPFAM" id="SSF53335">
    <property type="entry name" value="S-adenosyl-L-methionine-dependent methyltransferases"/>
    <property type="match status" value="1"/>
</dbReference>
<keyword evidence="3" id="KW-1185">Reference proteome</keyword>
<reference evidence="2 3" key="1">
    <citation type="submission" date="2019-06" db="EMBL/GenBank/DDBJ databases">
        <title>Sequencing the genomes of 1000 actinobacteria strains.</title>
        <authorList>
            <person name="Klenk H.-P."/>
        </authorList>
    </citation>
    <scope>NUCLEOTIDE SEQUENCE [LARGE SCALE GENOMIC DNA]</scope>
    <source>
        <strain evidence="2 3">DSM 46837</strain>
    </source>
</reference>
<proteinExistence type="predicted"/>
<dbReference type="PANTHER" id="PTHR45036">
    <property type="entry name" value="METHYLTRANSFERASE LIKE 7B"/>
    <property type="match status" value="1"/>
</dbReference>